<evidence type="ECO:0000313" key="2">
    <source>
        <dbReference type="EMBL" id="PJJ63738.1"/>
    </source>
</evidence>
<proteinExistence type="predicted"/>
<feature type="region of interest" description="Disordered" evidence="1">
    <location>
        <begin position="1"/>
        <end position="29"/>
    </location>
</feature>
<sequence>MSSAVTDPLTDTTAGPTIGSEKGTTPCQR</sequence>
<dbReference type="Proteomes" id="UP000230161">
    <property type="component" value="Unassembled WGS sequence"/>
</dbReference>
<protein>
    <submittedName>
        <fullName evidence="2">Uncharacterized protein</fullName>
    </submittedName>
</protein>
<reference evidence="2 3" key="1">
    <citation type="submission" date="2017-11" db="EMBL/GenBank/DDBJ databases">
        <title>Genomic Encyclopedia of Archaeal and Bacterial Type Strains, Phase II (KMG-II): From Individual Species to Whole Genera.</title>
        <authorList>
            <person name="Goeker M."/>
        </authorList>
    </citation>
    <scope>NUCLEOTIDE SEQUENCE [LARGE SCALE GENOMIC DNA]</scope>
    <source>
        <strain evidence="2 3">DSM 25625</strain>
    </source>
</reference>
<feature type="compositionally biased region" description="Polar residues" evidence="1">
    <location>
        <begin position="1"/>
        <end position="15"/>
    </location>
</feature>
<evidence type="ECO:0000313" key="3">
    <source>
        <dbReference type="Proteomes" id="UP000230161"/>
    </source>
</evidence>
<evidence type="ECO:0000256" key="1">
    <source>
        <dbReference type="SAM" id="MobiDB-lite"/>
    </source>
</evidence>
<comment type="caution">
    <text evidence="2">The sequence shown here is derived from an EMBL/GenBank/DDBJ whole genome shotgun (WGS) entry which is preliminary data.</text>
</comment>
<name>A0A2M9C087_9MICO</name>
<dbReference type="EMBL" id="PGFB01000002">
    <property type="protein sequence ID" value="PJJ63738.1"/>
    <property type="molecule type" value="Genomic_DNA"/>
</dbReference>
<dbReference type="AlphaFoldDB" id="A0A2M9C087"/>
<gene>
    <name evidence="2" type="ORF">CLV54_1412</name>
</gene>
<organism evidence="2 3">
    <name type="scientific">Compostimonas suwonensis</name>
    <dbReference type="NCBI Taxonomy" id="1048394"/>
    <lineage>
        <taxon>Bacteria</taxon>
        <taxon>Bacillati</taxon>
        <taxon>Actinomycetota</taxon>
        <taxon>Actinomycetes</taxon>
        <taxon>Micrococcales</taxon>
        <taxon>Microbacteriaceae</taxon>
        <taxon>Compostimonas</taxon>
    </lineage>
</organism>
<keyword evidence="3" id="KW-1185">Reference proteome</keyword>
<accession>A0A2M9C087</accession>